<gene>
    <name evidence="6" type="primary">WFS1</name>
</gene>
<dbReference type="GO" id="GO:0055074">
    <property type="term" value="P:calcium ion homeostasis"/>
    <property type="evidence" value="ECO:0007669"/>
    <property type="project" value="InterPro"/>
</dbReference>
<dbReference type="Ensembl" id="ENSMMDT00005017248.1">
    <property type="protein sequence ID" value="ENSMMDP00005016819.1"/>
    <property type="gene ID" value="ENSMMDG00005008511.1"/>
</dbReference>
<evidence type="ECO:0000313" key="6">
    <source>
        <dbReference type="Ensembl" id="ENSMMDP00005016819.1"/>
    </source>
</evidence>
<evidence type="ECO:0000259" key="3">
    <source>
        <dbReference type="Pfam" id="PF19913"/>
    </source>
</evidence>
<feature type="transmembrane region" description="Helical" evidence="2">
    <location>
        <begin position="540"/>
        <end position="559"/>
    </location>
</feature>
<keyword evidence="2" id="KW-0812">Transmembrane</keyword>
<evidence type="ECO:0000259" key="5">
    <source>
        <dbReference type="Pfam" id="PF20053"/>
    </source>
</evidence>
<keyword evidence="2" id="KW-0472">Membrane</keyword>
<dbReference type="InterPro" id="IPR045461">
    <property type="entry name" value="Wolframin_OB_fold"/>
</dbReference>
<dbReference type="InterPro" id="IPR045458">
    <property type="entry name" value="Wolframin_Sel1-like_rpt"/>
</dbReference>
<organism evidence="6 7">
    <name type="scientific">Myripristis murdjan</name>
    <name type="common">pinecone soldierfish</name>
    <dbReference type="NCBI Taxonomy" id="586833"/>
    <lineage>
        <taxon>Eukaryota</taxon>
        <taxon>Metazoa</taxon>
        <taxon>Chordata</taxon>
        <taxon>Craniata</taxon>
        <taxon>Vertebrata</taxon>
        <taxon>Euteleostomi</taxon>
        <taxon>Actinopterygii</taxon>
        <taxon>Neopterygii</taxon>
        <taxon>Teleostei</taxon>
        <taxon>Neoteleostei</taxon>
        <taxon>Acanthomorphata</taxon>
        <taxon>Holocentriformes</taxon>
        <taxon>Holocentridae</taxon>
        <taxon>Myripristis</taxon>
    </lineage>
</organism>
<protein>
    <submittedName>
        <fullName evidence="6">Wolframin ER transmembrane glycoprotein</fullName>
    </submittedName>
</protein>
<name>A0A667XXM2_9TELE</name>
<dbReference type="PRINTS" id="PR02061">
    <property type="entry name" value="WOLFRAMIN"/>
</dbReference>
<feature type="compositionally biased region" description="Polar residues" evidence="1">
    <location>
        <begin position="174"/>
        <end position="194"/>
    </location>
</feature>
<dbReference type="InterPro" id="IPR026208">
    <property type="entry name" value="Wolframin"/>
</dbReference>
<evidence type="ECO:0000313" key="7">
    <source>
        <dbReference type="Proteomes" id="UP000472263"/>
    </source>
</evidence>
<feature type="region of interest" description="Disordered" evidence="1">
    <location>
        <begin position="173"/>
        <end position="194"/>
    </location>
</feature>
<reference evidence="6" key="3">
    <citation type="submission" date="2025-09" db="UniProtKB">
        <authorList>
            <consortium name="Ensembl"/>
        </authorList>
    </citation>
    <scope>IDENTIFICATION</scope>
</reference>
<feature type="domain" description="Wolframin cysteine-rich" evidence="5">
    <location>
        <begin position="573"/>
        <end position="669"/>
    </location>
</feature>
<dbReference type="Pfam" id="PF20053">
    <property type="entry name" value="WC-rich"/>
    <property type="match status" value="1"/>
</dbReference>
<feature type="transmembrane region" description="Helical" evidence="2">
    <location>
        <begin position="435"/>
        <end position="456"/>
    </location>
</feature>
<dbReference type="InterPro" id="IPR045460">
    <property type="entry name" value="Wolframin_EF-hand"/>
</dbReference>
<dbReference type="Pfam" id="PF19913">
    <property type="entry name" value="WCOB"/>
    <property type="match status" value="1"/>
</dbReference>
<evidence type="ECO:0000256" key="1">
    <source>
        <dbReference type="SAM" id="MobiDB-lite"/>
    </source>
</evidence>
<feature type="domain" description="Wolframin EF-hand" evidence="4">
    <location>
        <begin position="93"/>
        <end position="167"/>
    </location>
</feature>
<feature type="transmembrane region" description="Helical" evidence="2">
    <location>
        <begin position="501"/>
        <end position="520"/>
    </location>
</feature>
<feature type="transmembrane region" description="Helical" evidence="2">
    <location>
        <begin position="468"/>
        <end position="489"/>
    </location>
</feature>
<keyword evidence="7" id="KW-1185">Reference proteome</keyword>
<feature type="transmembrane region" description="Helical" evidence="2">
    <location>
        <begin position="308"/>
        <end position="325"/>
    </location>
</feature>
<feature type="transmembrane region" description="Helical" evidence="2">
    <location>
        <begin position="404"/>
        <end position="423"/>
    </location>
</feature>
<dbReference type="PANTHER" id="PTHR13098:SF4">
    <property type="entry name" value="WOLFRAMIN"/>
    <property type="match status" value="1"/>
</dbReference>
<evidence type="ECO:0000259" key="4">
    <source>
        <dbReference type="Pfam" id="PF19914"/>
    </source>
</evidence>
<dbReference type="InterPro" id="IPR045400">
    <property type="entry name" value="Wolframin_Cys-rich"/>
</dbReference>
<sequence length="787" mass="89735">MNLSPPSYLLALTGIYLSSVFQLGQHYLILAEEKDTELNNCLAVHWLIEAAKQGRIGAARLLQRCWIQKKGITPENEADVRKLSTESRFEQAVRKAAMMMYWKLNPDRKKKVAVAEMLENVNHYPERERARVNTVCPHVLNNLLLCVLSASQLVDLDGFVEMTKKYAQGIIPTAPQSSNQDVPQNKSPTPQSNGEKYPIHAIVQMKEHLIDWASRAGVQWLSTIIPTHHVNALIFFFIISNLTVDLFAFVIPLLVFYLSFISMIICTLRVFQSSKTWENFRALTSLLTCFEPGLDVEQAETNFGWNNLEPYLYFIVSVFFVIFSFPVADKGWIPCSELSTVAIFFTAVSYMSLSPTAATYARILCFSIQVASSLCALTRFLPENMKVPRLLGRTFTTLPLGESVVLKLSLPCLLYVYLFYLFFRMARMRGFRGTYCFLVPYLVCFMWCEFSVVLLQNSSPVGLIRTCVAYFLLLFALPVLAFGLAAMLFIQLVKWFLELELTKVIVTLAVCAIPVTLRLWTRFSMSILDVVRSLTHRGAVKVILFCISMVILFFWMYVYHSEGLKVYNSTLTWRQYGQLCGPPAWQTKGMAQTQIFCSHLQGHRVTWTGRFKHVRVAETENGAQSVINMLPVFMGDWLRCLYGEKYPRCEPRNLCQIKTLAKHTCHVKRFDSYRFEVTVGMIQDGGVEGEDPARDIALMASHEFRQVLLNLEPGNTVEFSTKLEGRLGAKTPAFELKAIHCLDCMSSLLTGGRQVKIERDWRCTTLRALKFAFDFFFSPFLSVKINP</sequence>
<dbReference type="PANTHER" id="PTHR13098">
    <property type="entry name" value="WOLFRAMIN"/>
    <property type="match status" value="1"/>
</dbReference>
<dbReference type="Pfam" id="PF20023">
    <property type="entry name" value="WSLR"/>
    <property type="match status" value="2"/>
</dbReference>
<evidence type="ECO:0000256" key="2">
    <source>
        <dbReference type="SAM" id="Phobius"/>
    </source>
</evidence>
<feature type="transmembrane region" description="Helical" evidence="2">
    <location>
        <begin position="246"/>
        <end position="271"/>
    </location>
</feature>
<keyword evidence="2" id="KW-1133">Transmembrane helix</keyword>
<dbReference type="Pfam" id="PF19914">
    <property type="entry name" value="WEF-hand"/>
    <property type="match status" value="1"/>
</dbReference>
<dbReference type="GO" id="GO:0005789">
    <property type="term" value="C:endoplasmic reticulum membrane"/>
    <property type="evidence" value="ECO:0007669"/>
    <property type="project" value="TreeGrafter"/>
</dbReference>
<dbReference type="GO" id="GO:0030968">
    <property type="term" value="P:endoplasmic reticulum unfolded protein response"/>
    <property type="evidence" value="ECO:0007669"/>
    <property type="project" value="TreeGrafter"/>
</dbReference>
<dbReference type="AlphaFoldDB" id="A0A667XXM2"/>
<feature type="domain" description="Wolframin OB-fold" evidence="3">
    <location>
        <begin position="670"/>
        <end position="784"/>
    </location>
</feature>
<dbReference type="InterPro" id="IPR026209">
    <property type="entry name" value="Wolframin_fam"/>
</dbReference>
<accession>A0A667XXM2</accession>
<reference evidence="6" key="2">
    <citation type="submission" date="2025-08" db="UniProtKB">
        <authorList>
            <consortium name="Ensembl"/>
        </authorList>
    </citation>
    <scope>IDENTIFICATION</scope>
</reference>
<dbReference type="Proteomes" id="UP000472263">
    <property type="component" value="Chromosome 1"/>
</dbReference>
<dbReference type="InParanoid" id="A0A667XXM2"/>
<proteinExistence type="predicted"/>
<feature type="transmembrane region" description="Helical" evidence="2">
    <location>
        <begin position="331"/>
        <end position="353"/>
    </location>
</feature>
<reference evidence="6" key="1">
    <citation type="submission" date="2019-06" db="EMBL/GenBank/DDBJ databases">
        <authorList>
            <consortium name="Wellcome Sanger Institute Data Sharing"/>
        </authorList>
    </citation>
    <scope>NUCLEOTIDE SEQUENCE [LARGE SCALE GENOMIC DNA]</scope>
</reference>
<dbReference type="PRINTS" id="PR02060">
    <property type="entry name" value="WOLFFAMILY"/>
</dbReference>
<dbReference type="GeneTree" id="ENSGT00390000016928"/>